<accession>A0A6G1PQK7</accession>
<feature type="signal peptide" evidence="1">
    <location>
        <begin position="1"/>
        <end position="24"/>
    </location>
</feature>
<dbReference type="EMBL" id="CM015718">
    <property type="protein sequence ID" value="KAF3692434.1"/>
    <property type="molecule type" value="Genomic_DNA"/>
</dbReference>
<gene>
    <name evidence="2" type="ORF">EXN66_Car008110</name>
</gene>
<reference evidence="3" key="2">
    <citation type="submission" date="2019-02" db="EMBL/GenBank/DDBJ databases">
        <title>Opniocepnalus argus Var Kimnra genome.</title>
        <authorList>
            <person name="Zhou C."/>
            <person name="Xiao S."/>
        </authorList>
    </citation>
    <scope>NUCLEOTIDE SEQUENCE [LARGE SCALE GENOMIC DNA]</scope>
</reference>
<sequence length="147" mass="15973">MLCAVWIQLHVSLVFGAALRSVSGSSEVREYSSFYSCCGSPTIPLEQDCEHTCSIHDMPIAHFSSISNDCIFPCKNIDGGTMTLHTCTDVNTTVTCTNEMNVIDERSIQYKGQHCSENKSNELAPGKHGPGGLVLLTAIVTGWFGNR</sequence>
<evidence type="ECO:0000256" key="1">
    <source>
        <dbReference type="SAM" id="SignalP"/>
    </source>
</evidence>
<evidence type="ECO:0000313" key="2">
    <source>
        <dbReference type="EMBL" id="KAF3692434.1"/>
    </source>
</evidence>
<evidence type="ECO:0000313" key="3">
    <source>
        <dbReference type="Proteomes" id="UP000503349"/>
    </source>
</evidence>
<keyword evidence="1" id="KW-0732">Signal</keyword>
<reference evidence="2 3" key="1">
    <citation type="submission" date="2019-02" db="EMBL/GenBank/DDBJ databases">
        <title>Opniocepnalus argus genome.</title>
        <authorList>
            <person name="Zhou C."/>
            <person name="Xiao S."/>
        </authorList>
    </citation>
    <scope>NUCLEOTIDE SEQUENCE [LARGE SCALE GENOMIC DNA]</scope>
    <source>
        <strain evidence="2">OARG1902GOOAL</strain>
        <tissue evidence="2">Muscle</tissue>
    </source>
</reference>
<dbReference type="Proteomes" id="UP000503349">
    <property type="component" value="Chromosome 7"/>
</dbReference>
<keyword evidence="3" id="KW-1185">Reference proteome</keyword>
<name>A0A6G1PQK7_CHAAH</name>
<dbReference type="AlphaFoldDB" id="A0A6G1PQK7"/>
<organism evidence="2 3">
    <name type="scientific">Channa argus</name>
    <name type="common">Northern snakehead</name>
    <name type="synonym">Ophicephalus argus</name>
    <dbReference type="NCBI Taxonomy" id="215402"/>
    <lineage>
        <taxon>Eukaryota</taxon>
        <taxon>Metazoa</taxon>
        <taxon>Chordata</taxon>
        <taxon>Craniata</taxon>
        <taxon>Vertebrata</taxon>
        <taxon>Euteleostomi</taxon>
        <taxon>Actinopterygii</taxon>
        <taxon>Neopterygii</taxon>
        <taxon>Teleostei</taxon>
        <taxon>Neoteleostei</taxon>
        <taxon>Acanthomorphata</taxon>
        <taxon>Anabantaria</taxon>
        <taxon>Anabantiformes</taxon>
        <taxon>Channoidei</taxon>
        <taxon>Channidae</taxon>
        <taxon>Channa</taxon>
    </lineage>
</organism>
<protein>
    <submittedName>
        <fullName evidence="2">Uncharacterized protein</fullName>
    </submittedName>
</protein>
<feature type="chain" id="PRO_5026316932" evidence="1">
    <location>
        <begin position="25"/>
        <end position="147"/>
    </location>
</feature>
<proteinExistence type="predicted"/>